<dbReference type="RefSeq" id="XP_018062503.1">
    <property type="nucleotide sequence ID" value="XM_018213648.1"/>
</dbReference>
<dbReference type="KEGG" id="psco:LY89DRAFT_677038"/>
<proteinExistence type="predicted"/>
<dbReference type="PANTHER" id="PTHR33099">
    <property type="entry name" value="FE2OG DIOXYGENASE DOMAIN-CONTAINING PROTEIN"/>
    <property type="match status" value="1"/>
</dbReference>
<dbReference type="InParanoid" id="A0A132B6W1"/>
<dbReference type="Proteomes" id="UP000070700">
    <property type="component" value="Unassembled WGS sequence"/>
</dbReference>
<reference evidence="1 2" key="1">
    <citation type="submission" date="2015-10" db="EMBL/GenBank/DDBJ databases">
        <title>Full genome of DAOMC 229536 Phialocephala scopiformis, a fungal endophyte of spruce producing the potent anti-insectan compound rugulosin.</title>
        <authorList>
            <consortium name="DOE Joint Genome Institute"/>
            <person name="Walker A.K."/>
            <person name="Frasz S.L."/>
            <person name="Seifert K.A."/>
            <person name="Miller J.D."/>
            <person name="Mondo S.J."/>
            <person name="Labutti K."/>
            <person name="Lipzen A."/>
            <person name="Dockter R."/>
            <person name="Kennedy M."/>
            <person name="Grigoriev I.V."/>
            <person name="Spatafora J.W."/>
        </authorList>
    </citation>
    <scope>NUCLEOTIDE SEQUENCE [LARGE SCALE GENOMIC DNA]</scope>
    <source>
        <strain evidence="1 2">CBS 120377</strain>
    </source>
</reference>
<name>A0A132B6W1_MOLSC</name>
<dbReference type="OrthoDB" id="27483at2759"/>
<organism evidence="1 2">
    <name type="scientific">Mollisia scopiformis</name>
    <name type="common">Conifer needle endophyte fungus</name>
    <name type="synonym">Phialocephala scopiformis</name>
    <dbReference type="NCBI Taxonomy" id="149040"/>
    <lineage>
        <taxon>Eukaryota</taxon>
        <taxon>Fungi</taxon>
        <taxon>Dikarya</taxon>
        <taxon>Ascomycota</taxon>
        <taxon>Pezizomycotina</taxon>
        <taxon>Leotiomycetes</taxon>
        <taxon>Helotiales</taxon>
        <taxon>Mollisiaceae</taxon>
        <taxon>Mollisia</taxon>
    </lineage>
</organism>
<evidence type="ECO:0000313" key="2">
    <source>
        <dbReference type="Proteomes" id="UP000070700"/>
    </source>
</evidence>
<keyword evidence="2" id="KW-1185">Reference proteome</keyword>
<protein>
    <submittedName>
        <fullName evidence="1">Uncharacterized protein</fullName>
    </submittedName>
</protein>
<dbReference type="PANTHER" id="PTHR33099:SF7">
    <property type="entry name" value="MYND-TYPE DOMAIN-CONTAINING PROTEIN"/>
    <property type="match status" value="1"/>
</dbReference>
<accession>A0A132B6W1</accession>
<dbReference type="AlphaFoldDB" id="A0A132B6W1"/>
<evidence type="ECO:0000313" key="1">
    <source>
        <dbReference type="EMBL" id="KUJ08148.1"/>
    </source>
</evidence>
<sequence>MWSHIKAQKRQGKARPMDRWELKYGLGKALESIPDSSSFAIFKSLQDAPNPGLVIERLGSIGLPLSVRDEEAIIYLASGTNVFENPASAYQLQNPAWTELLNTILPEIKTGLRLDPQCIIEAELSKLTLYLEGSASEPNKALKGPNVFGTLRIALPTHHEGGEIQVTHGSQIKNFKVSEDSAFGCSHMTWYSTAIEQMKPLTAGRRLVLTNMPQSLAHVLMHDYGDGAISSNVLEREDVDIVTYLRDACARTGTRLYLGQVEHNVVGHSVPSDHEEEYNSESEEMVSEEYHIIEDKIESDSTIKAVFDTSGATIAHDVGYDEEDFILSDPLGDYEPDEEVDYGEDCIVKHTYRRLILILLPNDQRTAFFFQNDKTLTAGDQLNWFSILTKEHKTGKPAIALQDLEALCTQALAMETLLISRSQASSFGSTMLRMIITNSSSGCDVTTRGAAPQLMLFNGLSSPYHLSRSLLLRCLRKLSVIRKTLYLQTTNLLLGESVDRTNYLKMSGTSHWFDEGW</sequence>
<dbReference type="EMBL" id="KQ947436">
    <property type="protein sequence ID" value="KUJ08148.1"/>
    <property type="molecule type" value="Genomic_DNA"/>
</dbReference>
<gene>
    <name evidence="1" type="ORF">LY89DRAFT_677038</name>
</gene>
<dbReference type="GeneID" id="28823374"/>